<accession>A0A7D4Q8M2</accession>
<dbReference type="AlphaFoldDB" id="A0A7D4Q8M2"/>
<dbReference type="CDD" id="cd11614">
    <property type="entry name" value="SAF_CpaB_FlgA_like"/>
    <property type="match status" value="1"/>
</dbReference>
<dbReference type="Pfam" id="PF08666">
    <property type="entry name" value="SAF"/>
    <property type="match status" value="1"/>
</dbReference>
<proteinExistence type="predicted"/>
<evidence type="ECO:0000313" key="3">
    <source>
        <dbReference type="EMBL" id="QKJ19979.1"/>
    </source>
</evidence>
<keyword evidence="1" id="KW-0812">Transmembrane</keyword>
<protein>
    <recommendedName>
        <fullName evidence="2">SAF domain-containing protein</fullName>
    </recommendedName>
</protein>
<reference evidence="3 4" key="1">
    <citation type="submission" date="2020-05" db="EMBL/GenBank/DDBJ databases">
        <title>Strain PA2F3 complete genome.</title>
        <authorList>
            <person name="Kim Y.-S."/>
            <person name="Kim S.-J."/>
            <person name="Jung H.-k."/>
            <person name="Kim S.-E."/>
            <person name="Kim K.-H."/>
        </authorList>
    </citation>
    <scope>NUCLEOTIDE SEQUENCE [LARGE SCALE GENOMIC DNA]</scope>
    <source>
        <strain evidence="3 4">PA2F3</strain>
    </source>
</reference>
<dbReference type="EMBL" id="CP054038">
    <property type="protein sequence ID" value="QKJ19979.1"/>
    <property type="molecule type" value="Genomic_DNA"/>
</dbReference>
<feature type="transmembrane region" description="Helical" evidence="1">
    <location>
        <begin position="20"/>
        <end position="38"/>
    </location>
</feature>
<sequence length="209" mass="21064">MSTFDPPRPARRPFWGDVRFLLGIVLVVASIAGVWLVVSSARQTEPVYAAARTLVPGEALSADDLRIVEVALGQADAAYLTPATLGDAGVLTRTVEEGELLPVSAVGAPALARTTSVVVRSAAEVPAAVDTGAVVEVWAAPVSAPGEFETPRILIPDATVAAVLRDDGVVGSSGPALELVIARADVAALLAAMAGGSALSVVPVAGAAR</sequence>
<name>A0A7D4Q8M2_9MICO</name>
<gene>
    <name evidence="3" type="ORF">HQM25_11840</name>
</gene>
<evidence type="ECO:0000259" key="2">
    <source>
        <dbReference type="SMART" id="SM00858"/>
    </source>
</evidence>
<dbReference type="SMART" id="SM00858">
    <property type="entry name" value="SAF"/>
    <property type="match status" value="1"/>
</dbReference>
<dbReference type="InterPro" id="IPR013974">
    <property type="entry name" value="SAF"/>
</dbReference>
<keyword evidence="1" id="KW-1133">Transmembrane helix</keyword>
<dbReference type="RefSeq" id="WP_172990415.1">
    <property type="nucleotide sequence ID" value="NZ_CP054038.1"/>
</dbReference>
<dbReference type="Proteomes" id="UP000502498">
    <property type="component" value="Chromosome"/>
</dbReference>
<keyword evidence="1" id="KW-0472">Membrane</keyword>
<evidence type="ECO:0000256" key="1">
    <source>
        <dbReference type="SAM" id="Phobius"/>
    </source>
</evidence>
<evidence type="ECO:0000313" key="4">
    <source>
        <dbReference type="Proteomes" id="UP000502498"/>
    </source>
</evidence>
<organism evidence="3 4">
    <name type="scientific">Microbacterium hominis</name>
    <dbReference type="NCBI Taxonomy" id="162426"/>
    <lineage>
        <taxon>Bacteria</taxon>
        <taxon>Bacillati</taxon>
        <taxon>Actinomycetota</taxon>
        <taxon>Actinomycetes</taxon>
        <taxon>Micrococcales</taxon>
        <taxon>Microbacteriaceae</taxon>
        <taxon>Microbacterium</taxon>
    </lineage>
</organism>
<feature type="domain" description="SAF" evidence="2">
    <location>
        <begin position="45"/>
        <end position="107"/>
    </location>
</feature>